<dbReference type="EMBL" id="AFCE01000153">
    <property type="protein sequence ID" value="EGL82236.1"/>
    <property type="molecule type" value="Genomic_DNA"/>
</dbReference>
<organism evidence="1 3">
    <name type="scientific">Caldalkalibacillus thermarum (strain TA2.A1)</name>
    <dbReference type="NCBI Taxonomy" id="986075"/>
    <lineage>
        <taxon>Bacteria</taxon>
        <taxon>Bacillati</taxon>
        <taxon>Bacillota</taxon>
        <taxon>Bacilli</taxon>
        <taxon>Bacillales</taxon>
        <taxon>Bacillaceae</taxon>
        <taxon>Caldalkalibacillus</taxon>
    </lineage>
</organism>
<dbReference type="Proteomes" id="UP000010716">
    <property type="component" value="Unassembled WGS sequence"/>
</dbReference>
<evidence type="ECO:0000313" key="2">
    <source>
        <dbReference type="EMBL" id="QZT32749.1"/>
    </source>
</evidence>
<name>F5L8V4_CALTT</name>
<evidence type="ECO:0000313" key="4">
    <source>
        <dbReference type="Proteomes" id="UP000825179"/>
    </source>
</evidence>
<dbReference type="AlphaFoldDB" id="F5L8V4"/>
<protein>
    <submittedName>
        <fullName evidence="1">Uncharacterized protein</fullName>
    </submittedName>
</protein>
<evidence type="ECO:0000313" key="1">
    <source>
        <dbReference type="EMBL" id="EGL82236.1"/>
    </source>
</evidence>
<dbReference type="Proteomes" id="UP000825179">
    <property type="component" value="Chromosome"/>
</dbReference>
<keyword evidence="4" id="KW-1185">Reference proteome</keyword>
<proteinExistence type="predicted"/>
<reference evidence="2 4" key="2">
    <citation type="journal article" date="2020" name="Extremophiles">
        <title>Genomic analysis of Caldalkalibacillus thermarum TA2.A1 reveals aerobic alkaliphilic metabolism and evolutionary hallmarks linking alkaliphilic bacteria and plant life.</title>
        <authorList>
            <person name="de Jong S.I."/>
            <person name="van den Broek M.A."/>
            <person name="Merkel A.Y."/>
            <person name="de la Torre Cortes P."/>
            <person name="Kalamorz F."/>
            <person name="Cook G.M."/>
            <person name="van Loosdrecht M.C.M."/>
            <person name="McMillan D.G.G."/>
        </authorList>
    </citation>
    <scope>NUCLEOTIDE SEQUENCE [LARGE SCALE GENOMIC DNA]</scope>
    <source>
        <strain evidence="2 4">TA2.A1</strain>
    </source>
</reference>
<dbReference type="OrthoDB" id="2652483at2"/>
<reference evidence="1 3" key="1">
    <citation type="journal article" date="2011" name="J. Bacteriol.">
        <title>Draft genome sequence of the thermoalkaliphilic Caldalkalibacillus thermarum strain TA2.A1.</title>
        <authorList>
            <person name="Kalamorz F."/>
            <person name="Keis S."/>
            <person name="McMillan D.G."/>
            <person name="Olsson K."/>
            <person name="Stanton J.A."/>
            <person name="Stockwell P."/>
            <person name="Black M.A."/>
            <person name="Klingeman D.M."/>
            <person name="Land M.L."/>
            <person name="Han C.S."/>
            <person name="Martin S.L."/>
            <person name="Becher S.A."/>
            <person name="Peddie C.J."/>
            <person name="Morgan H.W."/>
            <person name="Matthies D."/>
            <person name="Preiss L."/>
            <person name="Meier T."/>
            <person name="Brown S.D."/>
            <person name="Cook G.M."/>
        </authorList>
    </citation>
    <scope>NUCLEOTIDE SEQUENCE [LARGE SCALE GENOMIC DNA]</scope>
    <source>
        <strain evidence="1 3">TA2.A1</strain>
    </source>
</reference>
<evidence type="ECO:0000313" key="3">
    <source>
        <dbReference type="Proteomes" id="UP000010716"/>
    </source>
</evidence>
<accession>F5L8V4</accession>
<dbReference type="KEGG" id="cthu:HUR95_10170"/>
<sequence length="176" mass="20428">MVNLKWKTVLLSSLITALVLFGSWFGYQHLNTEKPIQAWFEDKEGIELVELNATRKGVEITVRFHNPDQFYPLYAKLDGFLQELDLPYVLTISAEQGEFNPFWLKHSAAFAESIYHHRYRDIQHYIEKLKANDEVRDGYVIVAEKGVFIYLDPSTGREVYLHFPAPEQTGGMLDDD</sequence>
<reference evidence="2" key="3">
    <citation type="submission" date="2021-08" db="EMBL/GenBank/DDBJ databases">
        <authorList>
            <person name="de Jong S."/>
            <person name="van den Broek M."/>
            <person name="Merkel A."/>
            <person name="de la Torre Cortes P."/>
            <person name="Kalamorz F."/>
            <person name="Cook G."/>
            <person name="van Loosdrecht M."/>
            <person name="McMillan D."/>
        </authorList>
    </citation>
    <scope>NUCLEOTIDE SEQUENCE</scope>
    <source>
        <strain evidence="2">TA2.A1</strain>
    </source>
</reference>
<gene>
    <name evidence="1" type="ORF">CathTA2_2259</name>
    <name evidence="2" type="ORF">HUR95_10170</name>
</gene>
<dbReference type="RefSeq" id="WP_007505578.1">
    <property type="nucleotide sequence ID" value="NZ_AFCE01000153.1"/>
</dbReference>
<dbReference type="EMBL" id="CP082237">
    <property type="protein sequence ID" value="QZT32749.1"/>
    <property type="molecule type" value="Genomic_DNA"/>
</dbReference>